<feature type="transmembrane region" description="Helical" evidence="7">
    <location>
        <begin position="12"/>
        <end position="37"/>
    </location>
</feature>
<keyword evidence="6 7" id="KW-0472">Membrane</keyword>
<dbReference type="GO" id="GO:0055085">
    <property type="term" value="P:transmembrane transport"/>
    <property type="evidence" value="ECO:0007669"/>
    <property type="project" value="InterPro"/>
</dbReference>
<feature type="transmembrane region" description="Helical" evidence="7">
    <location>
        <begin position="77"/>
        <end position="103"/>
    </location>
</feature>
<evidence type="ECO:0000256" key="5">
    <source>
        <dbReference type="ARBA" id="ARBA00022989"/>
    </source>
</evidence>
<keyword evidence="4 7" id="KW-0812">Transmembrane</keyword>
<name>A0A212S2Z9_9PROT</name>
<dbReference type="InterPro" id="IPR000515">
    <property type="entry name" value="MetI-like"/>
</dbReference>
<keyword evidence="5 7" id="KW-1133">Transmembrane helix</keyword>
<feature type="domain" description="ABC transmembrane type-1" evidence="8">
    <location>
        <begin position="75"/>
        <end position="264"/>
    </location>
</feature>
<dbReference type="PROSITE" id="PS50928">
    <property type="entry name" value="ABC_TM1"/>
    <property type="match status" value="1"/>
</dbReference>
<gene>
    <name evidence="9" type="ORF">SAMN07250955_1217</name>
</gene>
<feature type="transmembrane region" description="Helical" evidence="7">
    <location>
        <begin position="200"/>
        <end position="221"/>
    </location>
</feature>
<comment type="similarity">
    <text evidence="7">Belongs to the binding-protein-dependent transport system permease family.</text>
</comment>
<evidence type="ECO:0000256" key="2">
    <source>
        <dbReference type="ARBA" id="ARBA00022448"/>
    </source>
</evidence>
<dbReference type="Gene3D" id="1.10.3720.10">
    <property type="entry name" value="MetI-like"/>
    <property type="match status" value="1"/>
</dbReference>
<feature type="transmembrane region" description="Helical" evidence="7">
    <location>
        <begin position="241"/>
        <end position="268"/>
    </location>
</feature>
<sequence>MMKAFFRALREASLSAWIGLVIVVGNALCAILAGWIAPYDPADPVGGLWEGFTAEHWLGTDQLGRDMLSRMLEGGQLTIGIALAVTALAFVIGVLGGFIAALGRGAVDQVLSRIVDALMAIPTLLFALLVLSVMGTSVPVLIVVIAILESTRVFRLARALALDLAAMDFVEVARLRGESMLWIMRREILPNTTLPLMSEFGLRFCFVVLFISTLSFLGLGIQPPAADWGGLVRENAQAINFGIAAPLIPAAAIAILTVGVNLVVDWMLARQGKAMLERPA</sequence>
<evidence type="ECO:0000256" key="4">
    <source>
        <dbReference type="ARBA" id="ARBA00022692"/>
    </source>
</evidence>
<dbReference type="PANTHER" id="PTHR43386:SF25">
    <property type="entry name" value="PEPTIDE ABC TRANSPORTER PERMEASE PROTEIN"/>
    <property type="match status" value="1"/>
</dbReference>
<evidence type="ECO:0000256" key="7">
    <source>
        <dbReference type="RuleBase" id="RU363032"/>
    </source>
</evidence>
<evidence type="ECO:0000256" key="1">
    <source>
        <dbReference type="ARBA" id="ARBA00004651"/>
    </source>
</evidence>
<dbReference type="InterPro" id="IPR025966">
    <property type="entry name" value="OppC_N"/>
</dbReference>
<protein>
    <submittedName>
        <fullName evidence="9">Peptide/nickel transport system permease protein</fullName>
    </submittedName>
</protein>
<organism evidence="9 10">
    <name type="scientific">Arboricoccus pini</name>
    <dbReference type="NCBI Taxonomy" id="1963835"/>
    <lineage>
        <taxon>Bacteria</taxon>
        <taxon>Pseudomonadati</taxon>
        <taxon>Pseudomonadota</taxon>
        <taxon>Alphaproteobacteria</taxon>
        <taxon>Geminicoccales</taxon>
        <taxon>Geminicoccaceae</taxon>
        <taxon>Arboricoccus</taxon>
    </lineage>
</organism>
<dbReference type="Pfam" id="PF12911">
    <property type="entry name" value="OppC_N"/>
    <property type="match status" value="1"/>
</dbReference>
<dbReference type="SUPFAM" id="SSF161098">
    <property type="entry name" value="MetI-like"/>
    <property type="match status" value="1"/>
</dbReference>
<dbReference type="EMBL" id="FYEH01000021">
    <property type="protein sequence ID" value="SNB79382.1"/>
    <property type="molecule type" value="Genomic_DNA"/>
</dbReference>
<reference evidence="9 10" key="1">
    <citation type="submission" date="2017-06" db="EMBL/GenBank/DDBJ databases">
        <authorList>
            <person name="Kim H.J."/>
            <person name="Triplett B.A."/>
        </authorList>
    </citation>
    <scope>NUCLEOTIDE SEQUENCE [LARGE SCALE GENOMIC DNA]</scope>
    <source>
        <strain evidence="9 10">B29T1</strain>
    </source>
</reference>
<keyword evidence="2 7" id="KW-0813">Transport</keyword>
<dbReference type="GO" id="GO:0005886">
    <property type="term" value="C:plasma membrane"/>
    <property type="evidence" value="ECO:0007669"/>
    <property type="project" value="UniProtKB-SubCell"/>
</dbReference>
<dbReference type="CDD" id="cd06261">
    <property type="entry name" value="TM_PBP2"/>
    <property type="match status" value="1"/>
</dbReference>
<dbReference type="InterPro" id="IPR035906">
    <property type="entry name" value="MetI-like_sf"/>
</dbReference>
<dbReference type="PANTHER" id="PTHR43386">
    <property type="entry name" value="OLIGOPEPTIDE TRANSPORT SYSTEM PERMEASE PROTEIN APPC"/>
    <property type="match status" value="1"/>
</dbReference>
<dbReference type="Proteomes" id="UP000197065">
    <property type="component" value="Unassembled WGS sequence"/>
</dbReference>
<comment type="subcellular location">
    <subcellularLocation>
        <location evidence="1 7">Cell membrane</location>
        <topology evidence="1 7">Multi-pass membrane protein</topology>
    </subcellularLocation>
</comment>
<evidence type="ECO:0000256" key="3">
    <source>
        <dbReference type="ARBA" id="ARBA00022475"/>
    </source>
</evidence>
<dbReference type="Pfam" id="PF00528">
    <property type="entry name" value="BPD_transp_1"/>
    <property type="match status" value="1"/>
</dbReference>
<evidence type="ECO:0000313" key="9">
    <source>
        <dbReference type="EMBL" id="SNB79382.1"/>
    </source>
</evidence>
<keyword evidence="10" id="KW-1185">Reference proteome</keyword>
<dbReference type="AlphaFoldDB" id="A0A212S2Z9"/>
<feature type="transmembrane region" description="Helical" evidence="7">
    <location>
        <begin position="124"/>
        <end position="148"/>
    </location>
</feature>
<evidence type="ECO:0000313" key="10">
    <source>
        <dbReference type="Proteomes" id="UP000197065"/>
    </source>
</evidence>
<dbReference type="InterPro" id="IPR050366">
    <property type="entry name" value="BP-dependent_transpt_permease"/>
</dbReference>
<keyword evidence="3" id="KW-1003">Cell membrane</keyword>
<accession>A0A212S2Z9</accession>
<evidence type="ECO:0000259" key="8">
    <source>
        <dbReference type="PROSITE" id="PS50928"/>
    </source>
</evidence>
<evidence type="ECO:0000256" key="6">
    <source>
        <dbReference type="ARBA" id="ARBA00023136"/>
    </source>
</evidence>
<proteinExistence type="inferred from homology"/>